<feature type="transmembrane region" description="Helical" evidence="8">
    <location>
        <begin position="129"/>
        <end position="154"/>
    </location>
</feature>
<feature type="transmembrane region" description="Helical" evidence="8">
    <location>
        <begin position="249"/>
        <end position="268"/>
    </location>
</feature>
<organism evidence="11 12">
    <name type="scientific">Dinothrombium tinctorium</name>
    <dbReference type="NCBI Taxonomy" id="1965070"/>
    <lineage>
        <taxon>Eukaryota</taxon>
        <taxon>Metazoa</taxon>
        <taxon>Ecdysozoa</taxon>
        <taxon>Arthropoda</taxon>
        <taxon>Chelicerata</taxon>
        <taxon>Arachnida</taxon>
        <taxon>Acari</taxon>
        <taxon>Acariformes</taxon>
        <taxon>Trombidiformes</taxon>
        <taxon>Prostigmata</taxon>
        <taxon>Anystina</taxon>
        <taxon>Parasitengona</taxon>
        <taxon>Trombidioidea</taxon>
        <taxon>Trombidiidae</taxon>
        <taxon>Dinothrombium</taxon>
    </lineage>
</organism>
<evidence type="ECO:0000256" key="4">
    <source>
        <dbReference type="ARBA" id="ARBA00022448"/>
    </source>
</evidence>
<name>A0A443RDC0_9ACAR</name>
<keyword evidence="7 8" id="KW-0472">Membrane</keyword>
<feature type="transmembrane region" description="Helical" evidence="8">
    <location>
        <begin position="354"/>
        <end position="372"/>
    </location>
</feature>
<evidence type="ECO:0000256" key="3">
    <source>
        <dbReference type="ARBA" id="ARBA00019359"/>
    </source>
</evidence>
<dbReference type="OrthoDB" id="2020542at2759"/>
<dbReference type="GO" id="GO:0015379">
    <property type="term" value="F:potassium:chloride symporter activity"/>
    <property type="evidence" value="ECO:0007669"/>
    <property type="project" value="TreeGrafter"/>
</dbReference>
<dbReference type="InterPro" id="IPR004841">
    <property type="entry name" value="AA-permease/SLC12A_dom"/>
</dbReference>
<comment type="similarity">
    <text evidence="2">Belongs to the SLC12A transporter family.</text>
</comment>
<evidence type="ECO:0000259" key="10">
    <source>
        <dbReference type="Pfam" id="PF03522"/>
    </source>
</evidence>
<feature type="transmembrane region" description="Helical" evidence="8">
    <location>
        <begin position="472"/>
        <end position="490"/>
    </location>
</feature>
<dbReference type="Pfam" id="PF00324">
    <property type="entry name" value="AA_permease"/>
    <property type="match status" value="1"/>
</dbReference>
<dbReference type="AlphaFoldDB" id="A0A443RDC0"/>
<feature type="transmembrane region" description="Helical" evidence="8">
    <location>
        <begin position="221"/>
        <end position="242"/>
    </location>
</feature>
<feature type="transmembrane region" description="Helical" evidence="8">
    <location>
        <begin position="175"/>
        <end position="195"/>
    </location>
</feature>
<dbReference type="STRING" id="1965070.A0A443RDC0"/>
<dbReference type="GO" id="GO:0016020">
    <property type="term" value="C:membrane"/>
    <property type="evidence" value="ECO:0007669"/>
    <property type="project" value="UniProtKB-SubCell"/>
</dbReference>
<comment type="subcellular location">
    <subcellularLocation>
        <location evidence="1">Membrane</location>
        <topology evidence="1">Multi-pass membrane protein</topology>
    </subcellularLocation>
</comment>
<dbReference type="Pfam" id="PF03522">
    <property type="entry name" value="SLC12"/>
    <property type="match status" value="2"/>
</dbReference>
<feature type="transmembrane region" description="Helical" evidence="8">
    <location>
        <begin position="314"/>
        <end position="334"/>
    </location>
</feature>
<evidence type="ECO:0000256" key="8">
    <source>
        <dbReference type="SAM" id="Phobius"/>
    </source>
</evidence>
<reference evidence="11 12" key="1">
    <citation type="journal article" date="2018" name="Gigascience">
        <title>Genomes of trombidid mites reveal novel predicted allergens and laterally-transferred genes associated with secondary metabolism.</title>
        <authorList>
            <person name="Dong X."/>
            <person name="Chaisiri K."/>
            <person name="Xia D."/>
            <person name="Armstrong S.D."/>
            <person name="Fang Y."/>
            <person name="Donnelly M.J."/>
            <person name="Kadowaki T."/>
            <person name="McGarry J.W."/>
            <person name="Darby A.C."/>
            <person name="Makepeace B.L."/>
        </authorList>
    </citation>
    <scope>NUCLEOTIDE SEQUENCE [LARGE SCALE GENOMIC DNA]</scope>
    <source>
        <strain evidence="11">UoL-WK</strain>
    </source>
</reference>
<keyword evidence="4" id="KW-0813">Transport</keyword>
<feature type="domain" description="Amino acid permease/ SLC12A" evidence="9">
    <location>
        <begin position="107"/>
        <end position="584"/>
    </location>
</feature>
<sequence length="951" mass="105968">MTTRKTSSRSQTAVERQLTPFAVRNDSDSTLGQLSTTASTISLQSADLDAVRTSVNTDRTPLLRHMKLFKSLSGLSPRRARRSNSLATSANPFRQLTTFSGVFTPVCLSMFSAILFLRVGFILGNLGLLFTFLQMILAYGILFFTVLSICAISTNGAVEGGGAYFMISRALGPEFGGSIGTLFFIANIFSSALYLTGCVEGLNNSFGDSGSIAKLLPHGKWWSFLYGSAFNAFNAFVCLIGASMFAKTSIFIFITVMLSAISVIVSLIGQKAQDIPIPINNGTEYLHFTGFNWTTFKDNIYPDFVVDYTTKKQMTFATVFGVLFSGVTGIMAGANMSGELKEPSKSIPKGTLGAVLYTFITYSTLFILTAATCPRELLQNNYLYMQDVNYQPIFVAIGLFAATLSASLSNLIGASRVLEALAKDKLFGVLLQPIVKYSRNGNPIAAVIFSWITVQLILFIGSLNLIAQITSVFFLLSYFATNLACLALTLTSAPNFRPTFRYFSLHTTAIGLFGCISMMFMINPLYAAIAVIMCLMLVIVLHIRSPPVRWGSISQALIFHQVRKYLLLLDSRKDHVKYWRPQFLLMVANPRSSVPLITFVNDLKKSGLYVLGHIKVGDMDDFESDPILEEYPLWLKLLDKLKVKAFVEVTMSRSVREGLHQLSRIAGLGAMKPNTILFGFYDDVPPIDFFGVDESFDNLKHVLLRGEVFLALRNLEEGNNAKHLSPEEYVGMIYDCVFRLQKNVCLARHFHLFNKELVINSKNTNYIDVWPINFFAPSSSITTIDNSWLFLMQLACILHMVPGWKKSTSVRIFMCVNSKIKEASSLHRQWDQMLNMLRIDAKIRVLLWDHVTSPINRSLENIPNNIEANASNESPETEENSFIIDEKYIQNVNTMIQEHSHNTSVVFLYLPPPPGHASDSETYLRRLDMLTVNLPPTLLVHGISPVTSTTL</sequence>
<evidence type="ECO:0000256" key="1">
    <source>
        <dbReference type="ARBA" id="ARBA00004141"/>
    </source>
</evidence>
<protein>
    <recommendedName>
        <fullName evidence="3">Solute carrier family 12 member 9</fullName>
    </recommendedName>
</protein>
<keyword evidence="12" id="KW-1185">Reference proteome</keyword>
<keyword evidence="6 8" id="KW-1133">Transmembrane helix</keyword>
<dbReference type="GO" id="GO:0006884">
    <property type="term" value="P:cell volume homeostasis"/>
    <property type="evidence" value="ECO:0007669"/>
    <property type="project" value="TreeGrafter"/>
</dbReference>
<evidence type="ECO:0000259" key="9">
    <source>
        <dbReference type="Pfam" id="PF00324"/>
    </source>
</evidence>
<dbReference type="EMBL" id="NCKU01001048">
    <property type="protein sequence ID" value="RWS13256.1"/>
    <property type="molecule type" value="Genomic_DNA"/>
</dbReference>
<feature type="transmembrane region" description="Helical" evidence="8">
    <location>
        <begin position="102"/>
        <end position="123"/>
    </location>
</feature>
<accession>A0A443RDC0</accession>
<dbReference type="GO" id="GO:0055064">
    <property type="term" value="P:chloride ion homeostasis"/>
    <property type="evidence" value="ECO:0007669"/>
    <property type="project" value="TreeGrafter"/>
</dbReference>
<feature type="domain" description="SLC12A transporter C-terminal" evidence="10">
    <location>
        <begin position="783"/>
        <end position="942"/>
    </location>
</feature>
<dbReference type="InterPro" id="IPR004842">
    <property type="entry name" value="SLC12A_fam"/>
</dbReference>
<evidence type="ECO:0000256" key="7">
    <source>
        <dbReference type="ARBA" id="ARBA00023136"/>
    </source>
</evidence>
<feature type="transmembrane region" description="Helical" evidence="8">
    <location>
        <begin position="502"/>
        <end position="520"/>
    </location>
</feature>
<keyword evidence="5 8" id="KW-0812">Transmembrane</keyword>
<dbReference type="InterPro" id="IPR018491">
    <property type="entry name" value="SLC12_C"/>
</dbReference>
<feature type="transmembrane region" description="Helical" evidence="8">
    <location>
        <begin position="392"/>
        <end position="413"/>
    </location>
</feature>
<evidence type="ECO:0000256" key="2">
    <source>
        <dbReference type="ARBA" id="ARBA00010593"/>
    </source>
</evidence>
<dbReference type="Proteomes" id="UP000285301">
    <property type="component" value="Unassembled WGS sequence"/>
</dbReference>
<dbReference type="PANTHER" id="PTHR11827">
    <property type="entry name" value="SOLUTE CARRIER FAMILY 12, CATION COTRANSPORTERS"/>
    <property type="match status" value="1"/>
</dbReference>
<comment type="caution">
    <text evidence="11">The sequence shown here is derived from an EMBL/GenBank/DDBJ whole genome shotgun (WGS) entry which is preliminary data.</text>
</comment>
<dbReference type="PANTHER" id="PTHR11827:SF72">
    <property type="entry name" value="GH08340P"/>
    <property type="match status" value="1"/>
</dbReference>
<proteinExistence type="inferred from homology"/>
<dbReference type="FunFam" id="1.20.1740.10:FF:000013">
    <property type="entry name" value="Solute carrier family 12 member"/>
    <property type="match status" value="1"/>
</dbReference>
<dbReference type="Gene3D" id="1.20.1740.10">
    <property type="entry name" value="Amino acid/polyamine transporter I"/>
    <property type="match status" value="1"/>
</dbReference>
<evidence type="ECO:0000256" key="6">
    <source>
        <dbReference type="ARBA" id="ARBA00022989"/>
    </source>
</evidence>
<evidence type="ECO:0000256" key="5">
    <source>
        <dbReference type="ARBA" id="ARBA00022692"/>
    </source>
</evidence>
<dbReference type="GO" id="GO:0055075">
    <property type="term" value="P:potassium ion homeostasis"/>
    <property type="evidence" value="ECO:0007669"/>
    <property type="project" value="TreeGrafter"/>
</dbReference>
<feature type="transmembrane region" description="Helical" evidence="8">
    <location>
        <begin position="444"/>
        <end position="466"/>
    </location>
</feature>
<feature type="domain" description="SLC12A transporter C-terminal" evidence="10">
    <location>
        <begin position="595"/>
        <end position="683"/>
    </location>
</feature>
<evidence type="ECO:0000313" key="11">
    <source>
        <dbReference type="EMBL" id="RWS13256.1"/>
    </source>
</evidence>
<gene>
    <name evidence="11" type="ORF">B4U79_11070</name>
</gene>
<evidence type="ECO:0000313" key="12">
    <source>
        <dbReference type="Proteomes" id="UP000285301"/>
    </source>
</evidence>